<dbReference type="Proteomes" id="UP001485043">
    <property type="component" value="Unassembled WGS sequence"/>
</dbReference>
<dbReference type="GO" id="GO:0036064">
    <property type="term" value="C:ciliary basal body"/>
    <property type="evidence" value="ECO:0007669"/>
    <property type="project" value="TreeGrafter"/>
</dbReference>
<dbReference type="InterPro" id="IPR052803">
    <property type="entry name" value="Cilium-Associated_Jouberin"/>
</dbReference>
<organism evidence="2 3">
    <name type="scientific">Apatococcus fuscideae</name>
    <dbReference type="NCBI Taxonomy" id="2026836"/>
    <lineage>
        <taxon>Eukaryota</taxon>
        <taxon>Viridiplantae</taxon>
        <taxon>Chlorophyta</taxon>
        <taxon>core chlorophytes</taxon>
        <taxon>Trebouxiophyceae</taxon>
        <taxon>Chlorellales</taxon>
        <taxon>Chlorellaceae</taxon>
        <taxon>Apatococcus</taxon>
    </lineage>
</organism>
<sequence length="432" mass="45660">MRKGGSLTPNAFQRGPTSSAGSSSSPAVSIEIAKLDPNAFGLPDGSMTILGLAAVQPGSGRVLATGQGWLDKAQKSHAKDSTSFRWHAALAKDLGELQRTQAIICLQMLGWANSQPSRQALRLPLPLVIRVHPLVLPNDRVDARETLGPATSPERRQRRLPSLSCSAEHAAEIEQQGAGPSLHVSVPDTAPVEPQACQLPNEVYCTLPSAAQGCSVVAFSPDGACLAAACGMTDSFQVLVYDIATAVQLCAFGPHQGWIHDLDWMVEARLQQPRANVLVATGAYDGVIRLWSSTDGALLSFFQAEEGRIHRLSWLSAGMCLWAGTSSGVLIKLAIEDFTEASPALQEVGICRTVEGSPVVALTRLPGSARLVVRSHAGRLVEVEPVSLQIAADLGPLKSSRRLILQGHAVSADGRLLAAEPMAPVVVWSIAA</sequence>
<dbReference type="InterPro" id="IPR015943">
    <property type="entry name" value="WD40/YVTN_repeat-like_dom_sf"/>
</dbReference>
<evidence type="ECO:0000313" key="3">
    <source>
        <dbReference type="Proteomes" id="UP001485043"/>
    </source>
</evidence>
<reference evidence="2 3" key="1">
    <citation type="journal article" date="2024" name="Nat. Commun.">
        <title>Phylogenomics reveals the evolutionary origins of lichenization in chlorophyte algae.</title>
        <authorList>
            <person name="Puginier C."/>
            <person name="Libourel C."/>
            <person name="Otte J."/>
            <person name="Skaloud P."/>
            <person name="Haon M."/>
            <person name="Grisel S."/>
            <person name="Petersen M."/>
            <person name="Berrin J.G."/>
            <person name="Delaux P.M."/>
            <person name="Dal Grande F."/>
            <person name="Keller J."/>
        </authorList>
    </citation>
    <scope>NUCLEOTIDE SEQUENCE [LARGE SCALE GENOMIC DNA]</scope>
    <source>
        <strain evidence="2 3">SAG 2523</strain>
    </source>
</reference>
<dbReference type="SMART" id="SM00320">
    <property type="entry name" value="WD40"/>
    <property type="match status" value="3"/>
</dbReference>
<dbReference type="InterPro" id="IPR001680">
    <property type="entry name" value="WD40_rpt"/>
</dbReference>
<comment type="caution">
    <text evidence="2">The sequence shown here is derived from an EMBL/GenBank/DDBJ whole genome shotgun (WGS) entry which is preliminary data.</text>
</comment>
<dbReference type="InterPro" id="IPR036322">
    <property type="entry name" value="WD40_repeat_dom_sf"/>
</dbReference>
<dbReference type="PANTHER" id="PTHR44499">
    <property type="entry name" value="JOUBERIN"/>
    <property type="match status" value="1"/>
</dbReference>
<feature type="compositionally biased region" description="Low complexity" evidence="1">
    <location>
        <begin position="15"/>
        <end position="24"/>
    </location>
</feature>
<protein>
    <submittedName>
        <fullName evidence="2">Uncharacterized protein</fullName>
    </submittedName>
</protein>
<proteinExistence type="predicted"/>
<name>A0AAW1TA28_9CHLO</name>
<dbReference type="EMBL" id="JALJOV010000241">
    <property type="protein sequence ID" value="KAK9865517.1"/>
    <property type="molecule type" value="Genomic_DNA"/>
</dbReference>
<dbReference type="PANTHER" id="PTHR44499:SF1">
    <property type="entry name" value="JOUBERIN"/>
    <property type="match status" value="1"/>
</dbReference>
<evidence type="ECO:0000256" key="1">
    <source>
        <dbReference type="SAM" id="MobiDB-lite"/>
    </source>
</evidence>
<evidence type="ECO:0000313" key="2">
    <source>
        <dbReference type="EMBL" id="KAK9865517.1"/>
    </source>
</evidence>
<gene>
    <name evidence="2" type="ORF">WJX84_005819</name>
</gene>
<dbReference type="AlphaFoldDB" id="A0AAW1TA28"/>
<feature type="region of interest" description="Disordered" evidence="1">
    <location>
        <begin position="1"/>
        <end position="24"/>
    </location>
</feature>
<accession>A0AAW1TA28</accession>
<dbReference type="SUPFAM" id="SSF50978">
    <property type="entry name" value="WD40 repeat-like"/>
    <property type="match status" value="1"/>
</dbReference>
<keyword evidence="3" id="KW-1185">Reference proteome</keyword>
<dbReference type="Pfam" id="PF00400">
    <property type="entry name" value="WD40"/>
    <property type="match status" value="1"/>
</dbReference>
<dbReference type="GO" id="GO:0044458">
    <property type="term" value="P:motile cilium assembly"/>
    <property type="evidence" value="ECO:0007669"/>
    <property type="project" value="TreeGrafter"/>
</dbReference>
<dbReference type="Gene3D" id="2.130.10.10">
    <property type="entry name" value="YVTN repeat-like/Quinoprotein amine dehydrogenase"/>
    <property type="match status" value="1"/>
</dbReference>